<feature type="region of interest" description="Disordered" evidence="1">
    <location>
        <begin position="1"/>
        <end position="34"/>
    </location>
</feature>
<dbReference type="EMBL" id="EQ996233">
    <property type="protein sequence ID" value="EEF22181.1"/>
    <property type="molecule type" value="Genomic_DNA"/>
</dbReference>
<accession>B9TPN3</accession>
<keyword evidence="3" id="KW-1185">Reference proteome</keyword>
<dbReference type="InParanoid" id="B9TPN3"/>
<dbReference type="Proteomes" id="UP000008311">
    <property type="component" value="Unassembled WGS sequence"/>
</dbReference>
<feature type="non-terminal residue" evidence="2">
    <location>
        <position position="1"/>
    </location>
</feature>
<organism evidence="2 3">
    <name type="scientific">Ricinus communis</name>
    <name type="common">Castor bean</name>
    <dbReference type="NCBI Taxonomy" id="3988"/>
    <lineage>
        <taxon>Eukaryota</taxon>
        <taxon>Viridiplantae</taxon>
        <taxon>Streptophyta</taxon>
        <taxon>Embryophyta</taxon>
        <taxon>Tracheophyta</taxon>
        <taxon>Spermatophyta</taxon>
        <taxon>Magnoliopsida</taxon>
        <taxon>eudicotyledons</taxon>
        <taxon>Gunneridae</taxon>
        <taxon>Pentapetalae</taxon>
        <taxon>rosids</taxon>
        <taxon>fabids</taxon>
        <taxon>Malpighiales</taxon>
        <taxon>Euphorbiaceae</taxon>
        <taxon>Acalyphoideae</taxon>
        <taxon>Acalypheae</taxon>
        <taxon>Ricinus</taxon>
    </lineage>
</organism>
<reference evidence="3" key="1">
    <citation type="journal article" date="2010" name="Nat. Biotechnol.">
        <title>Draft genome sequence of the oilseed species Ricinus communis.</title>
        <authorList>
            <person name="Chan A.P."/>
            <person name="Crabtree J."/>
            <person name="Zhao Q."/>
            <person name="Lorenzi H."/>
            <person name="Orvis J."/>
            <person name="Puiu D."/>
            <person name="Melake-Berhan A."/>
            <person name="Jones K.M."/>
            <person name="Redman J."/>
            <person name="Chen G."/>
            <person name="Cahoon E.B."/>
            <person name="Gedil M."/>
            <person name="Stanke M."/>
            <person name="Haas B.J."/>
            <person name="Wortman J.R."/>
            <person name="Fraser-Liggett C.M."/>
            <person name="Ravel J."/>
            <person name="Rabinowicz P.D."/>
        </authorList>
    </citation>
    <scope>NUCLEOTIDE SEQUENCE [LARGE SCALE GENOMIC DNA]</scope>
    <source>
        <strain evidence="3">cv. Hale</strain>
    </source>
</reference>
<name>B9TPN3_RICCO</name>
<dbReference type="AlphaFoldDB" id="B9TPN3"/>
<evidence type="ECO:0000313" key="2">
    <source>
        <dbReference type="EMBL" id="EEF22181.1"/>
    </source>
</evidence>
<feature type="region of interest" description="Disordered" evidence="1">
    <location>
        <begin position="237"/>
        <end position="269"/>
    </location>
</feature>
<sequence>DGVDGGRPRQPVPHGRRHQQRGAGARAAGDDDGRRRLRRIRTGVADLLLLPLRQAVIQAGEIGQVAGEAFQQLDRRVEVDLLRALYRRAGVQVGARGGDVAGQPGAHPRQPRGAQFLGHGLRQVRDQRFHQRQHRPVAGHAQAVAQAMQRVEGGQRRHEGGVKGMQLARLRARMAGLKEGGGAARFQRGDVGGEFQMAQFRFGRRDAVLQHLAAKIDKAGVARLHGAHDGTRMTAREEHVVHDRRADDAQADLRDARDRQREHAGRRVHRRTAIITAVYPAAQS</sequence>
<gene>
    <name evidence="2" type="ORF">RCOM_2050190</name>
</gene>
<protein>
    <submittedName>
        <fullName evidence="2">Uncharacterized protein</fullName>
    </submittedName>
</protein>
<feature type="non-terminal residue" evidence="2">
    <location>
        <position position="284"/>
    </location>
</feature>
<evidence type="ECO:0000313" key="3">
    <source>
        <dbReference type="Proteomes" id="UP000008311"/>
    </source>
</evidence>
<evidence type="ECO:0000256" key="1">
    <source>
        <dbReference type="SAM" id="MobiDB-lite"/>
    </source>
</evidence>
<proteinExistence type="predicted"/>
<feature type="compositionally biased region" description="Basic and acidic residues" evidence="1">
    <location>
        <begin position="237"/>
        <end position="265"/>
    </location>
</feature>